<dbReference type="GO" id="GO:0005737">
    <property type="term" value="C:cytoplasm"/>
    <property type="evidence" value="ECO:0007669"/>
    <property type="project" value="UniProtKB-SubCell"/>
</dbReference>
<dbReference type="InterPro" id="IPR029062">
    <property type="entry name" value="Class_I_gatase-like"/>
</dbReference>
<evidence type="ECO:0000256" key="1">
    <source>
        <dbReference type="ARBA" id="ARBA00022490"/>
    </source>
</evidence>
<feature type="binding site" evidence="6">
    <location>
        <position position="163"/>
    </location>
    <ligand>
        <name>substrate</name>
    </ligand>
</feature>
<feature type="site" description="Important for acyl-CoA specificity" evidence="6">
    <location>
        <position position="111"/>
    </location>
</feature>
<dbReference type="Gene3D" id="3.40.50.880">
    <property type="match status" value="1"/>
</dbReference>
<feature type="binding site" evidence="6">
    <location>
        <position position="249"/>
    </location>
    <ligand>
        <name>substrate</name>
    </ligand>
</feature>
<protein>
    <recommendedName>
        <fullName evidence="6">Homoserine O-succinyltransferase</fullName>
        <shortName evidence="6">HST</shortName>
        <ecNumber evidence="6">2.3.1.46</ecNumber>
    </recommendedName>
    <alternativeName>
        <fullName evidence="6">Homoserine transsuccinylase</fullName>
        <shortName evidence="6">HTS</shortName>
    </alternativeName>
</protein>
<dbReference type="NCBIfam" id="TIGR01001">
    <property type="entry name" value="metA"/>
    <property type="match status" value="1"/>
</dbReference>
<feature type="active site" description="Acyl-thioester intermediate" evidence="6 7">
    <location>
        <position position="142"/>
    </location>
</feature>
<feature type="binding site" evidence="6">
    <location>
        <position position="192"/>
    </location>
    <ligand>
        <name>substrate</name>
    </ligand>
</feature>
<dbReference type="HOGENOM" id="CLU_057851_0_1_6"/>
<dbReference type="EMBL" id="CP002189">
    <property type="protein sequence ID" value="ADV34001.1"/>
    <property type="molecule type" value="Genomic_DNA"/>
</dbReference>
<dbReference type="GO" id="GO:0008899">
    <property type="term" value="F:homoserine O-succinyltransferase activity"/>
    <property type="evidence" value="ECO:0007669"/>
    <property type="project" value="UniProtKB-EC"/>
</dbReference>
<evidence type="ECO:0000256" key="4">
    <source>
        <dbReference type="ARBA" id="ARBA00023167"/>
    </source>
</evidence>
<dbReference type="GO" id="GO:0004414">
    <property type="term" value="F:homoserine O-acetyltransferase activity"/>
    <property type="evidence" value="ECO:0007669"/>
    <property type="project" value="UniProtKB-UniRule"/>
</dbReference>
<keyword evidence="1 6" id="KW-0963">Cytoplasm</keyword>
<evidence type="ECO:0000256" key="5">
    <source>
        <dbReference type="ARBA" id="ARBA00023315"/>
    </source>
</evidence>
<dbReference type="PANTHER" id="PTHR20919:SF0">
    <property type="entry name" value="HOMOSERINE O-SUCCINYLTRANSFERASE"/>
    <property type="match status" value="1"/>
</dbReference>
<evidence type="ECO:0000313" key="8">
    <source>
        <dbReference type="EMBL" id="ADV34001.1"/>
    </source>
</evidence>
<feature type="active site" evidence="6">
    <location>
        <position position="237"/>
    </location>
</feature>
<dbReference type="InterPro" id="IPR033752">
    <property type="entry name" value="MetA_family"/>
</dbReference>
<dbReference type="AlphaFoldDB" id="E8Q7A6"/>
<dbReference type="HAMAP" id="MF_00295">
    <property type="entry name" value="MetA_acyltransf"/>
    <property type="match status" value="1"/>
</dbReference>
<reference evidence="8 9" key="1">
    <citation type="journal article" date="2010" name="BMC Genomics">
        <title>Unprecedented loss of ammonia assimilation capability in a urease-encoding bacterial mutualist.</title>
        <authorList>
            <person name="Williams L.E."/>
            <person name="Wernegreen J.J."/>
        </authorList>
    </citation>
    <scope>NUCLEOTIDE SEQUENCE [LARGE SCALE GENOMIC DNA]</scope>
    <source>
        <strain evidence="8 9">BVAF</strain>
    </source>
</reference>
<organism evidence="8 9">
    <name type="scientific">Blochmanniella vafra (strain BVAF)</name>
    <dbReference type="NCBI Taxonomy" id="859654"/>
    <lineage>
        <taxon>Bacteria</taxon>
        <taxon>Pseudomonadati</taxon>
        <taxon>Pseudomonadota</taxon>
        <taxon>Gammaproteobacteria</taxon>
        <taxon>Enterobacterales</taxon>
        <taxon>Enterobacteriaceae</taxon>
        <taxon>ant endosymbionts</taxon>
        <taxon>Candidatus Blochmanniella</taxon>
    </lineage>
</organism>
<evidence type="ECO:0000313" key="9">
    <source>
        <dbReference type="Proteomes" id="UP000007464"/>
    </source>
</evidence>
<keyword evidence="4 6" id="KW-0486">Methionine biosynthesis</keyword>
<name>E8Q7A6_BLOVB</name>
<comment type="function">
    <text evidence="6">Transfers a succinyl group from succinyl-CoA to L-homoserine, forming succinyl-L-homoserine.</text>
</comment>
<dbReference type="CDD" id="cd03131">
    <property type="entry name" value="GATase1_HTS"/>
    <property type="match status" value="1"/>
</dbReference>
<keyword evidence="9" id="KW-1185">Reference proteome</keyword>
<comment type="caution">
    <text evidence="6">Lacks conserved residue(s) required for the propagation of feature annotation.</text>
</comment>
<evidence type="ECO:0000256" key="6">
    <source>
        <dbReference type="HAMAP-Rule" id="MF_00295"/>
    </source>
</evidence>
<sequence length="315" mass="36721">MPVRVSDELPAIKFLKKENIHILKKTKDIFKIPSVLKILILNLMPKKIDSENQFLRLLAHSPLQIDVQLLRIDEHISKNTSIEHLNNFYCTFSDIQNQYFDGLIITGAPLGLIEFSNVTFWPKLKQLCNWAKQHITSILFICWSVQAALKILYNLPKFVRKKKLVGIYKHRITKSNSLLTQGFDEIFSVPHSRFSYFPKDLIYQDTDLEILAESDDAGVYLLISRNNQLIFVTGHPEYDAHTLSQEYHRDLILGLHPSLPDHYFPKNNSNLIPKITWRSHAHLLFNNWINYYVHRNSHNNLSKNFNNSNTSNNSV</sequence>
<keyword evidence="3 6" id="KW-0808">Transferase</keyword>
<evidence type="ECO:0000256" key="7">
    <source>
        <dbReference type="PIRSR" id="PIRSR000450-1"/>
    </source>
</evidence>
<comment type="catalytic activity">
    <reaction evidence="6">
        <text>L-homoserine + succinyl-CoA = O-succinyl-L-homoserine + CoA</text>
        <dbReference type="Rhea" id="RHEA:22008"/>
        <dbReference type="ChEBI" id="CHEBI:57287"/>
        <dbReference type="ChEBI" id="CHEBI:57292"/>
        <dbReference type="ChEBI" id="CHEBI:57476"/>
        <dbReference type="ChEBI" id="CHEBI:57661"/>
        <dbReference type="EC" id="2.3.1.46"/>
    </reaction>
</comment>
<dbReference type="PIRSF" id="PIRSF000450">
    <property type="entry name" value="H_ser_succinyltr"/>
    <property type="match status" value="1"/>
</dbReference>
<evidence type="ECO:0000256" key="2">
    <source>
        <dbReference type="ARBA" id="ARBA00022605"/>
    </source>
</evidence>
<evidence type="ECO:0000256" key="3">
    <source>
        <dbReference type="ARBA" id="ARBA00022679"/>
    </source>
</evidence>
<gene>
    <name evidence="8" type="primary">metA</name>
    <name evidence="6" type="synonym">metAS</name>
    <name evidence="8" type="ordered locus">BVAF_630</name>
</gene>
<dbReference type="Pfam" id="PF04204">
    <property type="entry name" value="HTS"/>
    <property type="match status" value="1"/>
</dbReference>
<dbReference type="OrthoDB" id="9772423at2"/>
<comment type="subcellular location">
    <subcellularLocation>
        <location evidence="6">Cytoplasm</location>
    </subcellularLocation>
</comment>
<dbReference type="KEGG" id="bva:BVAF_630"/>
<dbReference type="GO" id="GO:0019281">
    <property type="term" value="P:L-methionine biosynthetic process from homoserine via O-succinyl-L-homoserine and cystathionine"/>
    <property type="evidence" value="ECO:0007669"/>
    <property type="project" value="InterPro"/>
</dbReference>
<dbReference type="SUPFAM" id="SSF52317">
    <property type="entry name" value="Class I glutamine amidotransferase-like"/>
    <property type="match status" value="1"/>
</dbReference>
<feature type="active site" description="Proton acceptor" evidence="6">
    <location>
        <position position="235"/>
    </location>
</feature>
<comment type="similarity">
    <text evidence="6">Belongs to the MetA family.</text>
</comment>
<dbReference type="RefSeq" id="WP_013516926.1">
    <property type="nucleotide sequence ID" value="NC_014909.2"/>
</dbReference>
<dbReference type="InterPro" id="IPR005697">
    <property type="entry name" value="HST_MetA"/>
</dbReference>
<keyword evidence="2 6" id="KW-0028">Amino-acid biosynthesis</keyword>
<proteinExistence type="inferred from homology"/>
<accession>E8Q7A6</accession>
<dbReference type="EC" id="2.3.1.46" evidence="6"/>
<dbReference type="Proteomes" id="UP000007464">
    <property type="component" value="Chromosome"/>
</dbReference>
<dbReference type="UniPathway" id="UPA00051">
    <property type="reaction ID" value="UER00075"/>
</dbReference>
<dbReference type="PANTHER" id="PTHR20919">
    <property type="entry name" value="HOMOSERINE O-SUCCINYLTRANSFERASE"/>
    <property type="match status" value="1"/>
</dbReference>
<keyword evidence="5 6" id="KW-0012">Acyltransferase</keyword>
<dbReference type="STRING" id="859654.BVAF_630"/>
<comment type="pathway">
    <text evidence="6">Amino-acid biosynthesis; L-methionine biosynthesis via de novo pathway; O-succinyl-L-homoserine from L-homoserine: step 1/1.</text>
</comment>
<feature type="site" description="Important for substrate specificity" evidence="6">
    <location>
        <position position="192"/>
    </location>
</feature>